<dbReference type="CDD" id="cd02440">
    <property type="entry name" value="AdoMet_MTases"/>
    <property type="match status" value="1"/>
</dbReference>
<feature type="domain" description="Release factor glutamine methyltransferase N-terminal" evidence="7">
    <location>
        <begin position="6"/>
        <end position="76"/>
    </location>
</feature>
<feature type="domain" description="Methyltransferase small" evidence="6">
    <location>
        <begin position="102"/>
        <end position="197"/>
    </location>
</feature>
<dbReference type="Gene3D" id="1.10.8.10">
    <property type="entry name" value="DNA helicase RuvA subunit, C-terminal domain"/>
    <property type="match status" value="1"/>
</dbReference>
<dbReference type="Proteomes" id="UP000248806">
    <property type="component" value="Unassembled WGS sequence"/>
</dbReference>
<dbReference type="InterPro" id="IPR040758">
    <property type="entry name" value="PrmC_N"/>
</dbReference>
<organism evidence="8 9">
    <name type="scientific">Thermosporothrix hazakensis</name>
    <dbReference type="NCBI Taxonomy" id="644383"/>
    <lineage>
        <taxon>Bacteria</taxon>
        <taxon>Bacillati</taxon>
        <taxon>Chloroflexota</taxon>
        <taxon>Ktedonobacteria</taxon>
        <taxon>Ktedonobacterales</taxon>
        <taxon>Thermosporotrichaceae</taxon>
        <taxon>Thermosporothrix</taxon>
    </lineage>
</organism>
<evidence type="ECO:0000259" key="6">
    <source>
        <dbReference type="Pfam" id="PF05175"/>
    </source>
</evidence>
<dbReference type="InterPro" id="IPR029063">
    <property type="entry name" value="SAM-dependent_MTases_sf"/>
</dbReference>
<dbReference type="NCBIfam" id="TIGR00536">
    <property type="entry name" value="hemK_fam"/>
    <property type="match status" value="1"/>
</dbReference>
<dbReference type="PANTHER" id="PTHR18895:SF74">
    <property type="entry name" value="MTRF1L RELEASE FACTOR GLUTAMINE METHYLTRANSFERASE"/>
    <property type="match status" value="1"/>
</dbReference>
<keyword evidence="2 5" id="KW-0808">Transferase</keyword>
<evidence type="ECO:0000256" key="4">
    <source>
        <dbReference type="ARBA" id="ARBA00048391"/>
    </source>
</evidence>
<reference evidence="8 9" key="1">
    <citation type="submission" date="2018-06" db="EMBL/GenBank/DDBJ databases">
        <title>Genomic Encyclopedia of Archaeal and Bacterial Type Strains, Phase II (KMG-II): from individual species to whole genera.</title>
        <authorList>
            <person name="Goeker M."/>
        </authorList>
    </citation>
    <scope>NUCLEOTIDE SEQUENCE [LARGE SCALE GENOMIC DNA]</scope>
    <source>
        <strain evidence="8 9">ATCC BAA-1881</strain>
    </source>
</reference>
<evidence type="ECO:0000313" key="8">
    <source>
        <dbReference type="EMBL" id="PZW25408.1"/>
    </source>
</evidence>
<dbReference type="InterPro" id="IPR019874">
    <property type="entry name" value="RF_methyltr_PrmC"/>
</dbReference>
<protein>
    <recommendedName>
        <fullName evidence="5">Release factor glutamine methyltransferase</fullName>
        <shortName evidence="5">RF MTase</shortName>
        <ecNumber evidence="5">2.1.1.297</ecNumber>
    </recommendedName>
    <alternativeName>
        <fullName evidence="5">N5-glutamine methyltransferase PrmC</fullName>
    </alternativeName>
    <alternativeName>
        <fullName evidence="5">Protein-(glutamine-N5) MTase PrmC</fullName>
    </alternativeName>
    <alternativeName>
        <fullName evidence="5">Protein-glutamine N-methyltransferase PrmC</fullName>
    </alternativeName>
</protein>
<dbReference type="AlphaFoldDB" id="A0A326U289"/>
<dbReference type="InterPro" id="IPR050320">
    <property type="entry name" value="N5-glutamine_MTase"/>
</dbReference>
<comment type="similarity">
    <text evidence="5">Belongs to the protein N5-glutamine methyltransferase family. PrmC subfamily.</text>
</comment>
<comment type="catalytic activity">
    <reaction evidence="4 5">
        <text>L-glutaminyl-[peptide chain release factor] + S-adenosyl-L-methionine = N(5)-methyl-L-glutaminyl-[peptide chain release factor] + S-adenosyl-L-homocysteine + H(+)</text>
        <dbReference type="Rhea" id="RHEA:42896"/>
        <dbReference type="Rhea" id="RHEA-COMP:10271"/>
        <dbReference type="Rhea" id="RHEA-COMP:10272"/>
        <dbReference type="ChEBI" id="CHEBI:15378"/>
        <dbReference type="ChEBI" id="CHEBI:30011"/>
        <dbReference type="ChEBI" id="CHEBI:57856"/>
        <dbReference type="ChEBI" id="CHEBI:59789"/>
        <dbReference type="ChEBI" id="CHEBI:61891"/>
        <dbReference type="EC" id="2.1.1.297"/>
    </reaction>
</comment>
<sequence length="287" mass="32102">MATIQETLRRATQALSRAGQTGARRDAQVLLCHVLGVERAVLYAYPEREVTSEQEQRFSSLIERRAKGEPVAYLIGRREFYGRTFLVDPRVLIPRPETEILIDEGLQQIRQKLQTGIAPIVADIGTGSGIIPITLLLEEPAIGSMYAVDISAEALQVAQENAQLHHIEQQVHWLQGDLTEPLPQPVDVLTANLPYVGTEEQLDRDVYDYEPHLALFSGPRGLDLQRRFLHEVFTSGKLRPRGVVVLEIGYQQASAVTEIVQSLCPEVIVTTRQDYAGWDRVVVIAHP</sequence>
<evidence type="ECO:0000256" key="5">
    <source>
        <dbReference type="HAMAP-Rule" id="MF_02126"/>
    </source>
</evidence>
<feature type="binding site" evidence="5">
    <location>
        <position position="192"/>
    </location>
    <ligand>
        <name>S-adenosyl-L-methionine</name>
        <dbReference type="ChEBI" id="CHEBI:59789"/>
    </ligand>
</feature>
<name>A0A326U289_THEHA</name>
<dbReference type="GO" id="GO:0032259">
    <property type="term" value="P:methylation"/>
    <property type="evidence" value="ECO:0007669"/>
    <property type="project" value="UniProtKB-KW"/>
</dbReference>
<keyword evidence="9" id="KW-1185">Reference proteome</keyword>
<dbReference type="OrthoDB" id="9800643at2"/>
<evidence type="ECO:0000256" key="3">
    <source>
        <dbReference type="ARBA" id="ARBA00022691"/>
    </source>
</evidence>
<keyword evidence="1 5" id="KW-0489">Methyltransferase</keyword>
<dbReference type="HAMAP" id="MF_02126">
    <property type="entry name" value="RF_methyltr_PrmC"/>
    <property type="match status" value="1"/>
</dbReference>
<dbReference type="PANTHER" id="PTHR18895">
    <property type="entry name" value="HEMK METHYLTRANSFERASE"/>
    <property type="match status" value="1"/>
</dbReference>
<dbReference type="RefSeq" id="WP_111324589.1">
    <property type="nucleotide sequence ID" value="NZ_BIFX01000001.1"/>
</dbReference>
<dbReference type="NCBIfam" id="TIGR03534">
    <property type="entry name" value="RF_mod_PrmC"/>
    <property type="match status" value="1"/>
</dbReference>
<dbReference type="InterPro" id="IPR007848">
    <property type="entry name" value="Small_mtfrase_dom"/>
</dbReference>
<dbReference type="EC" id="2.1.1.297" evidence="5"/>
<comment type="caution">
    <text evidence="5">Lacks conserved residue(s) required for the propagation of feature annotation.</text>
</comment>
<dbReference type="Pfam" id="PF05175">
    <property type="entry name" value="MTS"/>
    <property type="match status" value="1"/>
</dbReference>
<evidence type="ECO:0000259" key="7">
    <source>
        <dbReference type="Pfam" id="PF17827"/>
    </source>
</evidence>
<accession>A0A326U289</accession>
<comment type="caution">
    <text evidence="8">The sequence shown here is derived from an EMBL/GenBank/DDBJ whole genome shotgun (WGS) entry which is preliminary data.</text>
</comment>
<dbReference type="SUPFAM" id="SSF53335">
    <property type="entry name" value="S-adenosyl-L-methionine-dependent methyltransferases"/>
    <property type="match status" value="1"/>
</dbReference>
<evidence type="ECO:0000256" key="1">
    <source>
        <dbReference type="ARBA" id="ARBA00022603"/>
    </source>
</evidence>
<dbReference type="Pfam" id="PF17827">
    <property type="entry name" value="PrmC_N"/>
    <property type="match status" value="1"/>
</dbReference>
<dbReference type="Gene3D" id="3.40.50.150">
    <property type="entry name" value="Vaccinia Virus protein VP39"/>
    <property type="match status" value="1"/>
</dbReference>
<dbReference type="EMBL" id="QKUF01000018">
    <property type="protein sequence ID" value="PZW25408.1"/>
    <property type="molecule type" value="Genomic_DNA"/>
</dbReference>
<feature type="binding site" evidence="5">
    <location>
        <position position="149"/>
    </location>
    <ligand>
        <name>S-adenosyl-L-methionine</name>
        <dbReference type="ChEBI" id="CHEBI:59789"/>
    </ligand>
</feature>
<gene>
    <name evidence="5" type="primary">prmC</name>
    <name evidence="8" type="ORF">EI42_04252</name>
</gene>
<evidence type="ECO:0000256" key="2">
    <source>
        <dbReference type="ARBA" id="ARBA00022679"/>
    </source>
</evidence>
<evidence type="ECO:0000313" key="9">
    <source>
        <dbReference type="Proteomes" id="UP000248806"/>
    </source>
</evidence>
<comment type="function">
    <text evidence="5">Methylates the class 1 translation termination release factors RF1/PrfA and RF2/PrfB on the glutamine residue of the universally conserved GGQ motif.</text>
</comment>
<proteinExistence type="inferred from homology"/>
<keyword evidence="3 5" id="KW-0949">S-adenosyl-L-methionine</keyword>
<dbReference type="InterPro" id="IPR004556">
    <property type="entry name" value="HemK-like"/>
</dbReference>
<feature type="binding site" evidence="5">
    <location>
        <begin position="125"/>
        <end position="129"/>
    </location>
    <ligand>
        <name>S-adenosyl-L-methionine</name>
        <dbReference type="ChEBI" id="CHEBI:59789"/>
    </ligand>
</feature>
<dbReference type="GO" id="GO:0102559">
    <property type="term" value="F:peptide chain release factor N(5)-glutamine methyltransferase activity"/>
    <property type="evidence" value="ECO:0007669"/>
    <property type="project" value="UniProtKB-EC"/>
</dbReference>